<dbReference type="GO" id="GO:0008270">
    <property type="term" value="F:zinc ion binding"/>
    <property type="evidence" value="ECO:0007669"/>
    <property type="project" value="UniProtKB-KW"/>
</dbReference>
<keyword evidence="1" id="KW-0862">Zinc</keyword>
<reference evidence="4 5" key="1">
    <citation type="journal article" date="2018" name="Sci. Rep.">
        <title>Comparative analysis of the Pocillopora damicornis genome highlights role of immune system in coral evolution.</title>
        <authorList>
            <person name="Cunning R."/>
            <person name="Bay R.A."/>
            <person name="Gillette P."/>
            <person name="Baker A.C."/>
            <person name="Traylor-Knowles N."/>
        </authorList>
    </citation>
    <scope>NUCLEOTIDE SEQUENCE [LARGE SCALE GENOMIC DNA]</scope>
    <source>
        <strain evidence="4">RSMAS</strain>
        <tissue evidence="4">Whole animal</tissue>
    </source>
</reference>
<sequence>MGRHPRTKLPELSQPTHGDEETRDRDQLMKFKSKQYADASRNAKMSEVKQGDLVLLKQDKKNKLSPTFEPQLYKVKEKKGNQVVVSDSDNPAKVLHRNTTEVKQYHPTDDQLSDTKEGRDVMTKKTDLEEIPFFPTTARQTASAVESNDGHDGSSYQCPEPGCDEDFKTQADFDLHMNKPVHHKPNPEKVAKDMRTARTIDGERMFDRTEWLSNIQIQGLFSRLCLEQRSKIQQELDDATDADDHLIEASASDVDEGCIREARNTVIDEIGLKHPIMFDIDDVCSLAREARLPSLKCDDSVFRPKTGKLNLRDGTKQLGEITL</sequence>
<organism evidence="4 5">
    <name type="scientific">Pocillopora damicornis</name>
    <name type="common">Cauliflower coral</name>
    <name type="synonym">Millepora damicornis</name>
    <dbReference type="NCBI Taxonomy" id="46731"/>
    <lineage>
        <taxon>Eukaryota</taxon>
        <taxon>Metazoa</taxon>
        <taxon>Cnidaria</taxon>
        <taxon>Anthozoa</taxon>
        <taxon>Hexacorallia</taxon>
        <taxon>Scleractinia</taxon>
        <taxon>Astrocoeniina</taxon>
        <taxon>Pocilloporidae</taxon>
        <taxon>Pocillopora</taxon>
    </lineage>
</organism>
<evidence type="ECO:0000313" key="4">
    <source>
        <dbReference type="EMBL" id="RMX48220.1"/>
    </source>
</evidence>
<keyword evidence="1" id="KW-0863">Zinc-finger</keyword>
<dbReference type="PROSITE" id="PS00028">
    <property type="entry name" value="ZINC_FINGER_C2H2_1"/>
    <property type="match status" value="1"/>
</dbReference>
<dbReference type="PROSITE" id="PS50157">
    <property type="entry name" value="ZINC_FINGER_C2H2_2"/>
    <property type="match status" value="1"/>
</dbReference>
<dbReference type="Proteomes" id="UP000275408">
    <property type="component" value="Unassembled WGS sequence"/>
</dbReference>
<dbReference type="SMART" id="SM00355">
    <property type="entry name" value="ZnF_C2H2"/>
    <property type="match status" value="1"/>
</dbReference>
<protein>
    <recommendedName>
        <fullName evidence="3">C2H2-type domain-containing protein</fullName>
    </recommendedName>
</protein>
<evidence type="ECO:0000256" key="2">
    <source>
        <dbReference type="SAM" id="MobiDB-lite"/>
    </source>
</evidence>
<keyword evidence="1" id="KW-0479">Metal-binding</keyword>
<dbReference type="InterPro" id="IPR013087">
    <property type="entry name" value="Znf_C2H2_type"/>
</dbReference>
<comment type="caution">
    <text evidence="4">The sequence shown here is derived from an EMBL/GenBank/DDBJ whole genome shotgun (WGS) entry which is preliminary data.</text>
</comment>
<proteinExistence type="predicted"/>
<feature type="compositionally biased region" description="Basic and acidic residues" evidence="2">
    <location>
        <begin position="17"/>
        <end position="26"/>
    </location>
</feature>
<name>A0A3M6U3I9_POCDA</name>
<feature type="region of interest" description="Disordered" evidence="2">
    <location>
        <begin position="1"/>
        <end position="26"/>
    </location>
</feature>
<dbReference type="EMBL" id="RCHS01002303">
    <property type="protein sequence ID" value="RMX48220.1"/>
    <property type="molecule type" value="Genomic_DNA"/>
</dbReference>
<evidence type="ECO:0000259" key="3">
    <source>
        <dbReference type="PROSITE" id="PS50157"/>
    </source>
</evidence>
<feature type="domain" description="C2H2-type" evidence="3">
    <location>
        <begin position="156"/>
        <end position="187"/>
    </location>
</feature>
<accession>A0A3M6U3I9</accession>
<keyword evidence="5" id="KW-1185">Reference proteome</keyword>
<dbReference type="AlphaFoldDB" id="A0A3M6U3I9"/>
<gene>
    <name evidence="4" type="ORF">pdam_00005421</name>
</gene>
<evidence type="ECO:0000256" key="1">
    <source>
        <dbReference type="PROSITE-ProRule" id="PRU00042"/>
    </source>
</evidence>
<dbReference type="STRING" id="46731.A0A3M6U3I9"/>
<evidence type="ECO:0000313" key="5">
    <source>
        <dbReference type="Proteomes" id="UP000275408"/>
    </source>
</evidence>